<evidence type="ECO:0000313" key="3">
    <source>
        <dbReference type="Proteomes" id="UP000304900"/>
    </source>
</evidence>
<proteinExistence type="predicted"/>
<dbReference type="RefSeq" id="WP_137341104.1">
    <property type="nucleotide sequence ID" value="NZ_SZVO01000007.1"/>
</dbReference>
<reference evidence="2 3" key="1">
    <citation type="submission" date="2019-05" db="EMBL/GenBank/DDBJ databases">
        <title>Dyadobacter AR-3-8 sp. nov., isolated from arctic soil.</title>
        <authorList>
            <person name="Chaudhary D.K."/>
        </authorList>
    </citation>
    <scope>NUCLEOTIDE SEQUENCE [LARGE SCALE GENOMIC DNA]</scope>
    <source>
        <strain evidence="2 3">AR-3-8</strain>
    </source>
</reference>
<feature type="domain" description="Thioredoxin-like fold" evidence="1">
    <location>
        <begin position="35"/>
        <end position="115"/>
    </location>
</feature>
<evidence type="ECO:0000259" key="1">
    <source>
        <dbReference type="Pfam" id="PF13098"/>
    </source>
</evidence>
<keyword evidence="3" id="KW-1185">Reference proteome</keyword>
<comment type="caution">
    <text evidence="2">The sequence shown here is derived from an EMBL/GenBank/DDBJ whole genome shotgun (WGS) entry which is preliminary data.</text>
</comment>
<dbReference type="InterPro" id="IPR012336">
    <property type="entry name" value="Thioredoxin-like_fold"/>
</dbReference>
<dbReference type="Gene3D" id="3.40.30.10">
    <property type="entry name" value="Glutaredoxin"/>
    <property type="match status" value="1"/>
</dbReference>
<dbReference type="Proteomes" id="UP000304900">
    <property type="component" value="Unassembled WGS sequence"/>
</dbReference>
<name>A0A4U6DAF8_9BACT</name>
<organism evidence="2 3">
    <name type="scientific">Dyadobacter frigoris</name>
    <dbReference type="NCBI Taxonomy" id="2576211"/>
    <lineage>
        <taxon>Bacteria</taxon>
        <taxon>Pseudomonadati</taxon>
        <taxon>Bacteroidota</taxon>
        <taxon>Cytophagia</taxon>
        <taxon>Cytophagales</taxon>
        <taxon>Spirosomataceae</taxon>
        <taxon>Dyadobacter</taxon>
    </lineage>
</organism>
<evidence type="ECO:0000313" key="2">
    <source>
        <dbReference type="EMBL" id="TKT91244.1"/>
    </source>
</evidence>
<gene>
    <name evidence="2" type="ORF">FDK13_16490</name>
</gene>
<dbReference type="SUPFAM" id="SSF52833">
    <property type="entry name" value="Thioredoxin-like"/>
    <property type="match status" value="1"/>
</dbReference>
<dbReference type="OrthoDB" id="981626at2"/>
<accession>A0A4U6DAF8</accession>
<sequence>MISMVLVFLTNIFTPFSHELAAQSIPVVTRNVVAEKTKFIVFSGSDWCKSCIRFRKKVLSDPAFETFAKENLDVVVADFPQRIKLPKEVVEQNEALAEKYNPKGVFPNLVLISPNGSHSEIIEYSNQTPQEFVNELKNYLQRLNE</sequence>
<dbReference type="Pfam" id="PF13098">
    <property type="entry name" value="Thioredoxin_2"/>
    <property type="match status" value="1"/>
</dbReference>
<protein>
    <recommendedName>
        <fullName evidence="1">Thioredoxin-like fold domain-containing protein</fullName>
    </recommendedName>
</protein>
<dbReference type="InterPro" id="IPR036249">
    <property type="entry name" value="Thioredoxin-like_sf"/>
</dbReference>
<dbReference type="EMBL" id="SZVO01000007">
    <property type="protein sequence ID" value="TKT91244.1"/>
    <property type="molecule type" value="Genomic_DNA"/>
</dbReference>
<dbReference type="AlphaFoldDB" id="A0A4U6DAF8"/>